<evidence type="ECO:0000313" key="1">
    <source>
        <dbReference type="EMBL" id="GMN38242.1"/>
    </source>
</evidence>
<name>A0AA87ZQF8_FICCA</name>
<dbReference type="EMBL" id="BTGU01000007">
    <property type="protein sequence ID" value="GMN38242.1"/>
    <property type="molecule type" value="Genomic_DNA"/>
</dbReference>
<keyword evidence="2" id="KW-1185">Reference proteome</keyword>
<evidence type="ECO:0000313" key="2">
    <source>
        <dbReference type="Proteomes" id="UP001187192"/>
    </source>
</evidence>
<reference evidence="1" key="1">
    <citation type="submission" date="2023-07" db="EMBL/GenBank/DDBJ databases">
        <title>draft genome sequence of fig (Ficus carica).</title>
        <authorList>
            <person name="Takahashi T."/>
            <person name="Nishimura K."/>
        </authorList>
    </citation>
    <scope>NUCLEOTIDE SEQUENCE</scope>
</reference>
<comment type="caution">
    <text evidence="1">The sequence shown here is derived from an EMBL/GenBank/DDBJ whole genome shotgun (WGS) entry which is preliminary data.</text>
</comment>
<protein>
    <submittedName>
        <fullName evidence="1">Uncharacterized protein</fullName>
    </submittedName>
</protein>
<gene>
    <name evidence="1" type="ORF">TIFTF001_007484</name>
</gene>
<sequence length="84" mass="8941">MLVGPLTVGCDGGWVKEASVGLGCVEEASAWLGGLGEEGRRPVRWGWLGGGGRRPVRWGCGTGVRGLDGALQWWWAVGAEMCWK</sequence>
<dbReference type="AlphaFoldDB" id="A0AA87ZQF8"/>
<accession>A0AA87ZQF8</accession>
<organism evidence="1 2">
    <name type="scientific">Ficus carica</name>
    <name type="common">Common fig</name>
    <dbReference type="NCBI Taxonomy" id="3494"/>
    <lineage>
        <taxon>Eukaryota</taxon>
        <taxon>Viridiplantae</taxon>
        <taxon>Streptophyta</taxon>
        <taxon>Embryophyta</taxon>
        <taxon>Tracheophyta</taxon>
        <taxon>Spermatophyta</taxon>
        <taxon>Magnoliopsida</taxon>
        <taxon>eudicotyledons</taxon>
        <taxon>Gunneridae</taxon>
        <taxon>Pentapetalae</taxon>
        <taxon>rosids</taxon>
        <taxon>fabids</taxon>
        <taxon>Rosales</taxon>
        <taxon>Moraceae</taxon>
        <taxon>Ficeae</taxon>
        <taxon>Ficus</taxon>
    </lineage>
</organism>
<dbReference type="Proteomes" id="UP001187192">
    <property type="component" value="Unassembled WGS sequence"/>
</dbReference>
<proteinExistence type="predicted"/>